<dbReference type="RefSeq" id="WP_004549802.1">
    <property type="nucleotide sequence ID" value="NZ_AP028080.1"/>
</dbReference>
<dbReference type="AlphaFoldDB" id="A0A8A4DMZ0"/>
<accession>A0A8A4DMZ0</accession>
<proteinExistence type="predicted"/>
<organism evidence="2">
    <name type="scientific">Burkholderia pseudomallei</name>
    <name type="common">Pseudomonas pseudomallei</name>
    <dbReference type="NCBI Taxonomy" id="28450"/>
    <lineage>
        <taxon>Bacteria</taxon>
        <taxon>Pseudomonadati</taxon>
        <taxon>Pseudomonadota</taxon>
        <taxon>Betaproteobacteria</taxon>
        <taxon>Burkholderiales</taxon>
        <taxon>Burkholderiaceae</taxon>
        <taxon>Burkholderia</taxon>
        <taxon>pseudomallei group</taxon>
    </lineage>
</organism>
<reference evidence="2" key="1">
    <citation type="submission" date="2021-03" db="EMBL/GenBank/DDBJ databases">
        <title>Complete genome of Burkholderia pseudomallei_VBP364.</title>
        <authorList>
            <person name="Balaji V."/>
            <person name="Yamuna B."/>
            <person name="Monisha P."/>
        </authorList>
    </citation>
    <scope>NUCLEOTIDE SEQUENCE</scope>
    <source>
        <strain evidence="2">VBP364</strain>
    </source>
</reference>
<feature type="region of interest" description="Disordered" evidence="1">
    <location>
        <begin position="33"/>
        <end position="52"/>
    </location>
</feature>
<feature type="compositionally biased region" description="Basic and acidic residues" evidence="1">
    <location>
        <begin position="33"/>
        <end position="45"/>
    </location>
</feature>
<evidence type="ECO:0000256" key="1">
    <source>
        <dbReference type="SAM" id="MobiDB-lite"/>
    </source>
</evidence>
<sequence length="52" mass="6212">MKVIDMKAARKAAEQRKHRDTVLDIYDQMDRATKRTQREQAADVRRKARNKL</sequence>
<name>A0A8A4DMZ0_BURPE</name>
<evidence type="ECO:0000313" key="2">
    <source>
        <dbReference type="EMBL" id="QTB60131.1"/>
    </source>
</evidence>
<protein>
    <submittedName>
        <fullName evidence="2">Uncharacterized protein</fullName>
    </submittedName>
</protein>
<dbReference type="EMBL" id="CP071754">
    <property type="protein sequence ID" value="QTB60131.1"/>
    <property type="molecule type" value="Genomic_DNA"/>
</dbReference>
<gene>
    <name evidence="2" type="ORF">J3D99_19300</name>
</gene>